<gene>
    <name evidence="1" type="ORF">GCM10025866_24360</name>
</gene>
<name>A0ABM8GE20_9MICO</name>
<protein>
    <recommendedName>
        <fullName evidence="3">DUF2282 domain-containing protein</fullName>
    </recommendedName>
</protein>
<proteinExistence type="predicted"/>
<sequence length="59" mass="6099">MISAINFAGTSYTFAEAPKPVKLAGKDDCKNGGWATSTVPVFKNQGQCVSSFASAKAAK</sequence>
<evidence type="ECO:0008006" key="3">
    <source>
        <dbReference type="Google" id="ProtNLM"/>
    </source>
</evidence>
<keyword evidence="2" id="KW-1185">Reference proteome</keyword>
<accession>A0ABM8GE20</accession>
<dbReference type="Proteomes" id="UP001321498">
    <property type="component" value="Chromosome"/>
</dbReference>
<evidence type="ECO:0000313" key="1">
    <source>
        <dbReference type="EMBL" id="BDZ46527.1"/>
    </source>
</evidence>
<dbReference type="EMBL" id="AP027731">
    <property type="protein sequence ID" value="BDZ46527.1"/>
    <property type="molecule type" value="Genomic_DNA"/>
</dbReference>
<reference evidence="2" key="1">
    <citation type="journal article" date="2019" name="Int. J. Syst. Evol. Microbiol.">
        <title>The Global Catalogue of Microorganisms (GCM) 10K type strain sequencing project: providing services to taxonomists for standard genome sequencing and annotation.</title>
        <authorList>
            <consortium name="The Broad Institute Genomics Platform"/>
            <consortium name="The Broad Institute Genome Sequencing Center for Infectious Disease"/>
            <person name="Wu L."/>
            <person name="Ma J."/>
        </authorList>
    </citation>
    <scope>NUCLEOTIDE SEQUENCE [LARGE SCALE GENOMIC DNA]</scope>
    <source>
        <strain evidence="2">NBRC 108725</strain>
    </source>
</reference>
<evidence type="ECO:0000313" key="2">
    <source>
        <dbReference type="Proteomes" id="UP001321498"/>
    </source>
</evidence>
<organism evidence="1 2">
    <name type="scientific">Naasia aerilata</name>
    <dbReference type="NCBI Taxonomy" id="1162966"/>
    <lineage>
        <taxon>Bacteria</taxon>
        <taxon>Bacillati</taxon>
        <taxon>Actinomycetota</taxon>
        <taxon>Actinomycetes</taxon>
        <taxon>Micrococcales</taxon>
        <taxon>Microbacteriaceae</taxon>
        <taxon>Naasia</taxon>
    </lineage>
</organism>